<evidence type="ECO:0000256" key="1">
    <source>
        <dbReference type="SAM" id="SignalP"/>
    </source>
</evidence>
<reference evidence="3" key="1">
    <citation type="submission" date="2017-01" db="EMBL/GenBank/DDBJ databases">
        <title>Draft genome of the species Salinivibrio costicola subsp. alcaliphilus.</title>
        <authorList>
            <person name="Lopez-Hermoso C."/>
            <person name="De La Haba R."/>
            <person name="Sanchez-Porro C."/>
            <person name="Ventosa A."/>
        </authorList>
    </citation>
    <scope>NUCLEOTIDE SEQUENCE [LARGE SCALE GENOMIC DNA]</scope>
    <source>
        <strain evidence="3">CBH448</strain>
    </source>
</reference>
<protein>
    <recommendedName>
        <fullName evidence="4">Chalcone isomerase domain-containing protein</fullName>
    </recommendedName>
</protein>
<name>A0ABX3KUF8_SALCS</name>
<dbReference type="EMBL" id="MUFR01000008">
    <property type="protein sequence ID" value="OOF34721.1"/>
    <property type="molecule type" value="Genomic_DNA"/>
</dbReference>
<evidence type="ECO:0008006" key="4">
    <source>
        <dbReference type="Google" id="ProtNLM"/>
    </source>
</evidence>
<organism evidence="2 3">
    <name type="scientific">Salinivibrio costicola subsp. alcaliphilus</name>
    <dbReference type="NCBI Taxonomy" id="272773"/>
    <lineage>
        <taxon>Bacteria</taxon>
        <taxon>Pseudomonadati</taxon>
        <taxon>Pseudomonadota</taxon>
        <taxon>Gammaproteobacteria</taxon>
        <taxon>Vibrionales</taxon>
        <taxon>Vibrionaceae</taxon>
        <taxon>Salinivibrio</taxon>
    </lineage>
</organism>
<gene>
    <name evidence="2" type="ORF">BZJ21_04250</name>
</gene>
<feature type="signal peptide" evidence="1">
    <location>
        <begin position="1"/>
        <end position="21"/>
    </location>
</feature>
<comment type="caution">
    <text evidence="2">The sequence shown here is derived from an EMBL/GenBank/DDBJ whole genome shotgun (WGS) entry which is preliminary data.</text>
</comment>
<sequence length="179" mass="20411">MTGWKVLIASLILTMATSVQAEQPTTGGSMAWQQWPEVGEATLTWGWWTIYQSSLRTPSGDYEPPLPHALVITYARDISDERLMKATNDQWAHLGYSASQRERWQTALNDAWGDIAEDDRLAFVRYKDKGVFHYQSQGQDWRTTLVIDDTDLADAFLAIWLSENTEYPDHRRALLGEAS</sequence>
<proteinExistence type="predicted"/>
<dbReference type="RefSeq" id="WP_025744578.1">
    <property type="nucleotide sequence ID" value="NZ_MUFR01000008.1"/>
</dbReference>
<feature type="chain" id="PRO_5045264762" description="Chalcone isomerase domain-containing protein" evidence="1">
    <location>
        <begin position="22"/>
        <end position="179"/>
    </location>
</feature>
<keyword evidence="1" id="KW-0732">Signal</keyword>
<dbReference type="Proteomes" id="UP000189431">
    <property type="component" value="Unassembled WGS sequence"/>
</dbReference>
<evidence type="ECO:0000313" key="3">
    <source>
        <dbReference type="Proteomes" id="UP000189431"/>
    </source>
</evidence>
<evidence type="ECO:0000313" key="2">
    <source>
        <dbReference type="EMBL" id="OOF34721.1"/>
    </source>
</evidence>
<accession>A0ABX3KUF8</accession>
<keyword evidence="3" id="KW-1185">Reference proteome</keyword>